<gene>
    <name evidence="1" type="ORF">PACLA_8A042102</name>
</gene>
<keyword evidence="2" id="KW-1185">Reference proteome</keyword>
<sequence length="53" mass="6050">RLLSIAFFASKSKEHQTSRQQAKPITPTVGLHQEQWGTRVFDFACSFSISFSF</sequence>
<organism evidence="1 2">
    <name type="scientific">Paramuricea clavata</name>
    <name type="common">Red gorgonian</name>
    <name type="synonym">Violescent sea-whip</name>
    <dbReference type="NCBI Taxonomy" id="317549"/>
    <lineage>
        <taxon>Eukaryota</taxon>
        <taxon>Metazoa</taxon>
        <taxon>Cnidaria</taxon>
        <taxon>Anthozoa</taxon>
        <taxon>Octocorallia</taxon>
        <taxon>Malacalcyonacea</taxon>
        <taxon>Plexauridae</taxon>
        <taxon>Paramuricea</taxon>
    </lineage>
</organism>
<feature type="non-terminal residue" evidence="1">
    <location>
        <position position="1"/>
    </location>
</feature>
<accession>A0A7D9J383</accession>
<dbReference type="AlphaFoldDB" id="A0A7D9J383"/>
<comment type="caution">
    <text evidence="1">The sequence shown here is derived from an EMBL/GenBank/DDBJ whole genome shotgun (WGS) entry which is preliminary data.</text>
</comment>
<dbReference type="EMBL" id="CACRXK020011199">
    <property type="protein sequence ID" value="CAB4020947.1"/>
    <property type="molecule type" value="Genomic_DNA"/>
</dbReference>
<name>A0A7D9J383_PARCT</name>
<evidence type="ECO:0000313" key="1">
    <source>
        <dbReference type="EMBL" id="CAB4020947.1"/>
    </source>
</evidence>
<reference evidence="1" key="1">
    <citation type="submission" date="2020-04" db="EMBL/GenBank/DDBJ databases">
        <authorList>
            <person name="Alioto T."/>
            <person name="Alioto T."/>
            <person name="Gomez Garrido J."/>
        </authorList>
    </citation>
    <scope>NUCLEOTIDE SEQUENCE</scope>
    <source>
        <strain evidence="1">A484AB</strain>
    </source>
</reference>
<proteinExistence type="predicted"/>
<evidence type="ECO:0000313" key="2">
    <source>
        <dbReference type="Proteomes" id="UP001152795"/>
    </source>
</evidence>
<dbReference type="Proteomes" id="UP001152795">
    <property type="component" value="Unassembled WGS sequence"/>
</dbReference>
<protein>
    <submittedName>
        <fullName evidence="1">Uncharacterized protein</fullName>
    </submittedName>
</protein>